<dbReference type="AlphaFoldDB" id="A0A1S8MYP5"/>
<protein>
    <submittedName>
        <fullName evidence="1">Uncharacterized protein</fullName>
    </submittedName>
</protein>
<dbReference type="Proteomes" id="UP000191154">
    <property type="component" value="Unassembled WGS sequence"/>
</dbReference>
<evidence type="ECO:0000313" key="1">
    <source>
        <dbReference type="EMBL" id="OOM09307.1"/>
    </source>
</evidence>
<accession>A0A1S8MYP5</accession>
<dbReference type="EMBL" id="LZYZ01000007">
    <property type="protein sequence ID" value="OOM09307.1"/>
    <property type="molecule type" value="Genomic_DNA"/>
</dbReference>
<name>A0A1S8MYP5_CLOSA</name>
<gene>
    <name evidence="1" type="ORF">CLOSAC_35880</name>
</gene>
<proteinExistence type="predicted"/>
<comment type="caution">
    <text evidence="1">The sequence shown here is derived from an EMBL/GenBank/DDBJ whole genome shotgun (WGS) entry which is preliminary data.</text>
</comment>
<organism evidence="1 2">
    <name type="scientific">Clostridium saccharobutylicum</name>
    <dbReference type="NCBI Taxonomy" id="169679"/>
    <lineage>
        <taxon>Bacteria</taxon>
        <taxon>Bacillati</taxon>
        <taxon>Bacillota</taxon>
        <taxon>Clostridia</taxon>
        <taxon>Eubacteriales</taxon>
        <taxon>Clostridiaceae</taxon>
        <taxon>Clostridium</taxon>
    </lineage>
</organism>
<reference evidence="1 2" key="1">
    <citation type="submission" date="2016-05" db="EMBL/GenBank/DDBJ databases">
        <title>Microbial solvent formation.</title>
        <authorList>
            <person name="Poehlein A."/>
            <person name="Montoya Solano J.D."/>
            <person name="Flitsch S."/>
            <person name="Krabben P."/>
            <person name="Duerre P."/>
            <person name="Daniel R."/>
        </authorList>
    </citation>
    <scope>NUCLEOTIDE SEQUENCE [LARGE SCALE GENOMIC DNA]</scope>
    <source>
        <strain evidence="1 2">L1-8</strain>
    </source>
</reference>
<dbReference type="RefSeq" id="WP_077866625.1">
    <property type="nucleotide sequence ID" value="NZ_LZYZ01000007.1"/>
</dbReference>
<dbReference type="STRING" id="169679.CSACC_28060"/>
<evidence type="ECO:0000313" key="2">
    <source>
        <dbReference type="Proteomes" id="UP000191154"/>
    </source>
</evidence>
<sequence>MNEDYMTVKEAAKEYCLFLKIATSVKSFDSYNSFFNIYDEFEEACRRVVVLTKNEKLEEVYDENPTEPINEGRIVDGILWVKDYSLLINPEKIDLDDLKVSRNLVEQL</sequence>